<keyword evidence="4" id="KW-1185">Reference proteome</keyword>
<proteinExistence type="predicted"/>
<sequence>MVSVLSVAFLLVVLAAHTLAAAVLTRYFRIALDTRGGAAVFTVTGIPLVLLASTYLFSGLLSLGPELGSPAIVLTLLVAVPVGMGALIDVLYIPPPERVDLPESWE</sequence>
<evidence type="ECO:0000256" key="1">
    <source>
        <dbReference type="SAM" id="Phobius"/>
    </source>
</evidence>
<dbReference type="InterPro" id="IPR058304">
    <property type="entry name" value="DUF7991"/>
</dbReference>
<accession>A0A0N8I0G4</accession>
<name>A0A0N8I0G4_9EURY</name>
<feature type="transmembrane region" description="Helical" evidence="1">
    <location>
        <begin position="70"/>
        <end position="93"/>
    </location>
</feature>
<keyword evidence="1" id="KW-1133">Transmembrane helix</keyword>
<reference evidence="4" key="1">
    <citation type="submission" date="2013-11" db="EMBL/GenBank/DDBJ databases">
        <authorList>
            <person name="Hoang H.T."/>
            <person name="Killian M.L."/>
            <person name="Madson D.M."/>
            <person name="Arruda P.H.E."/>
            <person name="Sun D."/>
            <person name="Schwartz K.J."/>
            <person name="Yoon K."/>
        </authorList>
    </citation>
    <scope>NUCLEOTIDE SEQUENCE [LARGE SCALE GENOMIC DNA]</scope>
    <source>
        <strain evidence="4">CDK2</strain>
    </source>
</reference>
<evidence type="ECO:0000313" key="4">
    <source>
        <dbReference type="Proteomes" id="UP000050535"/>
    </source>
</evidence>
<gene>
    <name evidence="3" type="ORF">SY89_02999</name>
</gene>
<comment type="caution">
    <text evidence="3">The sequence shown here is derived from an EMBL/GenBank/DDBJ whole genome shotgun (WGS) entry which is preliminary data.</text>
</comment>
<evidence type="ECO:0000313" key="3">
    <source>
        <dbReference type="EMBL" id="KPN32235.1"/>
    </source>
</evidence>
<dbReference type="OrthoDB" id="239417at2157"/>
<dbReference type="EMBL" id="LGUC01000001">
    <property type="protein sequence ID" value="KPN32235.1"/>
    <property type="molecule type" value="Genomic_DNA"/>
</dbReference>
<keyword evidence="1" id="KW-0812">Transmembrane</keyword>
<keyword evidence="1" id="KW-0472">Membrane</keyword>
<dbReference type="AlphaFoldDB" id="A0A0N8I0G4"/>
<organism evidence="3 4">
    <name type="scientific">Halolamina pelagica</name>
    <dbReference type="NCBI Taxonomy" id="699431"/>
    <lineage>
        <taxon>Archaea</taxon>
        <taxon>Methanobacteriati</taxon>
        <taxon>Methanobacteriota</taxon>
        <taxon>Stenosarchaea group</taxon>
        <taxon>Halobacteria</taxon>
        <taxon>Halobacteriales</taxon>
        <taxon>Haloferacaceae</taxon>
    </lineage>
</organism>
<feature type="transmembrane region" description="Helical" evidence="1">
    <location>
        <begin position="36"/>
        <end position="58"/>
    </location>
</feature>
<protein>
    <recommendedName>
        <fullName evidence="2">DUF7991 domain-containing protein</fullName>
    </recommendedName>
</protein>
<dbReference type="Proteomes" id="UP000050535">
    <property type="component" value="Unassembled WGS sequence"/>
</dbReference>
<feature type="domain" description="DUF7991" evidence="2">
    <location>
        <begin position="1"/>
        <end position="104"/>
    </location>
</feature>
<evidence type="ECO:0000259" key="2">
    <source>
        <dbReference type="Pfam" id="PF25953"/>
    </source>
</evidence>
<dbReference type="Pfam" id="PF25953">
    <property type="entry name" value="DUF7991"/>
    <property type="match status" value="1"/>
</dbReference>
<dbReference type="RefSeq" id="WP_054584552.1">
    <property type="nucleotide sequence ID" value="NZ_LGUC01000001.1"/>
</dbReference>